<dbReference type="RefSeq" id="WP_035400723.1">
    <property type="nucleotide sequence ID" value="NZ_KI270975.1"/>
</dbReference>
<dbReference type="OrthoDB" id="9789193at2"/>
<dbReference type="HOGENOM" id="CLU_097493_0_1_9"/>
<dbReference type="AlphaFoldDB" id="U2P8I1"/>
<evidence type="ECO:0000313" key="1">
    <source>
        <dbReference type="EMBL" id="ERK46820.1"/>
    </source>
</evidence>
<evidence type="ECO:0000313" key="2">
    <source>
        <dbReference type="Proteomes" id="UP000016658"/>
    </source>
</evidence>
<protein>
    <recommendedName>
        <fullName evidence="3">RNA polymerase sigma factor, sigma-70 family</fullName>
    </recommendedName>
</protein>
<dbReference type="Proteomes" id="UP000016658">
    <property type="component" value="Unassembled WGS sequence"/>
</dbReference>
<dbReference type="EMBL" id="AWVI01000018">
    <property type="protein sequence ID" value="ERK46820.1"/>
    <property type="molecule type" value="Genomic_DNA"/>
</dbReference>
<reference evidence="1 2" key="1">
    <citation type="submission" date="2013-06" db="EMBL/GenBank/DDBJ databases">
        <authorList>
            <person name="Weinstock G."/>
            <person name="Sodergren E."/>
            <person name="Lobos E.A."/>
            <person name="Fulton L."/>
            <person name="Fulton R."/>
            <person name="Courtney L."/>
            <person name="Fronick C."/>
            <person name="O'Laughlin M."/>
            <person name="Godfrey J."/>
            <person name="Wilson R.M."/>
            <person name="Miner T."/>
            <person name="Farmer C."/>
            <person name="Delehaunty K."/>
            <person name="Cordes M."/>
            <person name="Minx P."/>
            <person name="Tomlinson C."/>
            <person name="Chen J."/>
            <person name="Wollam A."/>
            <person name="Pepin K.H."/>
            <person name="Bhonagiri V."/>
            <person name="Zhang X."/>
            <person name="Warren W."/>
            <person name="Mitreva M."/>
            <person name="Mardis E.R."/>
            <person name="Wilson R.K."/>
        </authorList>
    </citation>
    <scope>NUCLEOTIDE SEQUENCE [LARGE SCALE GENOMIC DNA]</scope>
    <source>
        <strain evidence="1 2">ATCC 27803</strain>
    </source>
</reference>
<gene>
    <name evidence="1" type="ORF">HMPREF0367_00369</name>
</gene>
<accession>U2P8I1</accession>
<proteinExistence type="predicted"/>
<comment type="caution">
    <text evidence="1">The sequence shown here is derived from an EMBL/GenBank/DDBJ whole genome shotgun (WGS) entry which is preliminary data.</text>
</comment>
<dbReference type="InterPro" id="IPR013324">
    <property type="entry name" value="RNA_pol_sigma_r3/r4-like"/>
</dbReference>
<organism evidence="1 2">
    <name type="scientific">Faecalitalea cylindroides ATCC 27803</name>
    <dbReference type="NCBI Taxonomy" id="649755"/>
    <lineage>
        <taxon>Bacteria</taxon>
        <taxon>Bacillati</taxon>
        <taxon>Bacillota</taxon>
        <taxon>Erysipelotrichia</taxon>
        <taxon>Erysipelotrichales</taxon>
        <taxon>Erysipelotrichaceae</taxon>
        <taxon>Faecalitalea</taxon>
    </lineage>
</organism>
<evidence type="ECO:0008006" key="3">
    <source>
        <dbReference type="Google" id="ProtNLM"/>
    </source>
</evidence>
<dbReference type="SUPFAM" id="SSF88659">
    <property type="entry name" value="Sigma3 and sigma4 domains of RNA polymerase sigma factors"/>
    <property type="match status" value="1"/>
</dbReference>
<name>U2P8I1_9FIRM</name>
<sequence length="145" mass="17782">MSYIKGKEQQKWTKWKENEERSLRSLNFPEDKINSLREFDWYQFKQERRFKERESVYNESFFINVSNKTIQSLDLSNLLNNLDDAILYRCILKSDIVTKKIINLKVNDYSTKEIAKILDITPNVIYKKIYFLRKKYRKLAKFKRY</sequence>